<sequence length="176" mass="20603">MIMEKLFKPDKFSSNPDSPTAQQEWLHWIRLFENFTERSEYVVKDEDQLQVLSNFLSSNVFEYINDCTTYQAAIDILKALYVKPKNLIYARHQLATRKQLSTESIDQYLTALKSLAKECHFKAVSAEQNKQDYIRDAFIAGLFSSNIRQRLLENKSLELDEAEEKARSIERAIKKK</sequence>
<evidence type="ECO:0008006" key="2">
    <source>
        <dbReference type="Google" id="ProtNLM"/>
    </source>
</evidence>
<dbReference type="AlphaFoldDB" id="A0A1Y1MYE7"/>
<protein>
    <recommendedName>
        <fullName evidence="2">Retrotransposon gag domain-containing protein</fullName>
    </recommendedName>
</protein>
<reference evidence="1" key="1">
    <citation type="journal article" date="2016" name="Sci. Rep.">
        <title>Molecular characterization of firefly nuptial gifts: a multi-omics approach sheds light on postcopulatory sexual selection.</title>
        <authorList>
            <person name="Al-Wathiqui N."/>
            <person name="Fallon T.R."/>
            <person name="South A."/>
            <person name="Weng J.K."/>
            <person name="Lewis S.M."/>
        </authorList>
    </citation>
    <scope>NUCLEOTIDE SEQUENCE</scope>
</reference>
<proteinExistence type="predicted"/>
<organism evidence="1">
    <name type="scientific">Photinus pyralis</name>
    <name type="common">Common eastern firefly</name>
    <name type="synonym">Lampyris pyralis</name>
    <dbReference type="NCBI Taxonomy" id="7054"/>
    <lineage>
        <taxon>Eukaryota</taxon>
        <taxon>Metazoa</taxon>
        <taxon>Ecdysozoa</taxon>
        <taxon>Arthropoda</taxon>
        <taxon>Hexapoda</taxon>
        <taxon>Insecta</taxon>
        <taxon>Pterygota</taxon>
        <taxon>Neoptera</taxon>
        <taxon>Endopterygota</taxon>
        <taxon>Coleoptera</taxon>
        <taxon>Polyphaga</taxon>
        <taxon>Elateriformia</taxon>
        <taxon>Elateroidea</taxon>
        <taxon>Lampyridae</taxon>
        <taxon>Lampyrinae</taxon>
        <taxon>Photinus</taxon>
    </lineage>
</organism>
<dbReference type="EMBL" id="GEZM01020072">
    <property type="protein sequence ID" value="JAV89415.1"/>
    <property type="molecule type" value="Transcribed_RNA"/>
</dbReference>
<name>A0A1Y1MYE7_PHOPY</name>
<dbReference type="PANTHER" id="PTHR33198">
    <property type="entry name" value="ANK_REP_REGION DOMAIN-CONTAINING PROTEIN-RELATED"/>
    <property type="match status" value="1"/>
</dbReference>
<accession>A0A1Y1MYE7</accession>
<evidence type="ECO:0000313" key="1">
    <source>
        <dbReference type="EMBL" id="JAV89415.1"/>
    </source>
</evidence>